<feature type="domain" description="OmpR/PhoB-type" evidence="5">
    <location>
        <begin position="7"/>
        <end position="107"/>
    </location>
</feature>
<dbReference type="STRING" id="926566.Terro_1226"/>
<dbReference type="Pfam" id="PF07676">
    <property type="entry name" value="PD40"/>
    <property type="match status" value="2"/>
</dbReference>
<reference evidence="6 7" key="1">
    <citation type="submission" date="2012-06" db="EMBL/GenBank/DDBJ databases">
        <title>Complete genome of Terriglobus roseus DSM 18391.</title>
        <authorList>
            <consortium name="US DOE Joint Genome Institute (JGI-PGF)"/>
            <person name="Lucas S."/>
            <person name="Copeland A."/>
            <person name="Lapidus A."/>
            <person name="Glavina del Rio T."/>
            <person name="Dalin E."/>
            <person name="Tice H."/>
            <person name="Bruce D."/>
            <person name="Goodwin L."/>
            <person name="Pitluck S."/>
            <person name="Peters L."/>
            <person name="Mikhailova N."/>
            <person name="Munk A.C.C."/>
            <person name="Kyrpides N."/>
            <person name="Mavromatis K."/>
            <person name="Ivanova N."/>
            <person name="Brettin T."/>
            <person name="Detter J.C."/>
            <person name="Han C."/>
            <person name="Larimer F."/>
            <person name="Land M."/>
            <person name="Hauser L."/>
            <person name="Markowitz V."/>
            <person name="Cheng J.-F."/>
            <person name="Hugenholtz P."/>
            <person name="Woyke T."/>
            <person name="Wu D."/>
            <person name="Brambilla E."/>
            <person name="Klenk H.-P."/>
            <person name="Eisen J.A."/>
        </authorList>
    </citation>
    <scope>NUCLEOTIDE SEQUENCE [LARGE SCALE GENOMIC DNA]</scope>
    <source>
        <strain evidence="7">DSM 18391 / NRRL B-41598 / KBS 63</strain>
    </source>
</reference>
<dbReference type="SUPFAM" id="SSF82171">
    <property type="entry name" value="DPP6 N-terminal domain-like"/>
    <property type="match status" value="1"/>
</dbReference>
<organism evidence="6 7">
    <name type="scientific">Terriglobus roseus (strain DSM 18391 / NRRL B-41598 / KBS 63)</name>
    <dbReference type="NCBI Taxonomy" id="926566"/>
    <lineage>
        <taxon>Bacteria</taxon>
        <taxon>Pseudomonadati</taxon>
        <taxon>Acidobacteriota</taxon>
        <taxon>Terriglobia</taxon>
        <taxon>Terriglobales</taxon>
        <taxon>Acidobacteriaceae</taxon>
        <taxon>Terriglobus</taxon>
    </lineage>
</organism>
<protein>
    <submittedName>
        <fullName evidence="6">DNA-binding protein with winged-HTH domain</fullName>
    </submittedName>
</protein>
<keyword evidence="4" id="KW-0472">Membrane</keyword>
<dbReference type="SUPFAM" id="SSF46894">
    <property type="entry name" value="C-terminal effector domain of the bipartite response regulators"/>
    <property type="match status" value="1"/>
</dbReference>
<dbReference type="Gene3D" id="2.120.10.30">
    <property type="entry name" value="TolB, C-terminal domain"/>
    <property type="match status" value="3"/>
</dbReference>
<keyword evidence="4" id="KW-0812">Transmembrane</keyword>
<proteinExistence type="inferred from homology"/>
<dbReference type="HOGENOM" id="CLU_021843_0_0_0"/>
<evidence type="ECO:0000256" key="4">
    <source>
        <dbReference type="SAM" id="Phobius"/>
    </source>
</evidence>
<evidence type="ECO:0000256" key="1">
    <source>
        <dbReference type="ARBA" id="ARBA00009820"/>
    </source>
</evidence>
<dbReference type="Gene3D" id="1.10.10.10">
    <property type="entry name" value="Winged helix-like DNA-binding domain superfamily/Winged helix DNA-binding domain"/>
    <property type="match status" value="1"/>
</dbReference>
<dbReference type="InterPro" id="IPR036388">
    <property type="entry name" value="WH-like_DNA-bd_sf"/>
</dbReference>
<dbReference type="SUPFAM" id="SSF50969">
    <property type="entry name" value="YVTN repeat-like/Quinoprotein amine dehydrogenase"/>
    <property type="match status" value="1"/>
</dbReference>
<dbReference type="EMBL" id="CP003379">
    <property type="protein sequence ID" value="AFL87536.1"/>
    <property type="molecule type" value="Genomic_DNA"/>
</dbReference>
<accession>I3ZE68</accession>
<dbReference type="GO" id="GO:0003677">
    <property type="term" value="F:DNA binding"/>
    <property type="evidence" value="ECO:0007669"/>
    <property type="project" value="UniProtKB-UniRule"/>
</dbReference>
<dbReference type="GO" id="GO:0006355">
    <property type="term" value="P:regulation of DNA-templated transcription"/>
    <property type="evidence" value="ECO:0007669"/>
    <property type="project" value="InterPro"/>
</dbReference>
<evidence type="ECO:0000313" key="6">
    <source>
        <dbReference type="EMBL" id="AFL87536.1"/>
    </source>
</evidence>
<dbReference type="Proteomes" id="UP000006056">
    <property type="component" value="Chromosome"/>
</dbReference>
<dbReference type="RefSeq" id="WP_014785105.1">
    <property type="nucleotide sequence ID" value="NC_018014.1"/>
</dbReference>
<dbReference type="CDD" id="cd00383">
    <property type="entry name" value="trans_reg_C"/>
    <property type="match status" value="1"/>
</dbReference>
<evidence type="ECO:0000256" key="3">
    <source>
        <dbReference type="PROSITE-ProRule" id="PRU01091"/>
    </source>
</evidence>
<dbReference type="InterPro" id="IPR001867">
    <property type="entry name" value="OmpR/PhoB-type_DNA-bd"/>
</dbReference>
<dbReference type="InterPro" id="IPR011044">
    <property type="entry name" value="Quino_amine_DH_bsu"/>
</dbReference>
<dbReference type="PANTHER" id="PTHR36842">
    <property type="entry name" value="PROTEIN TOLB HOMOLOG"/>
    <property type="match status" value="1"/>
</dbReference>
<evidence type="ECO:0000256" key="2">
    <source>
        <dbReference type="ARBA" id="ARBA00023125"/>
    </source>
</evidence>
<comment type="similarity">
    <text evidence="1">Belongs to the TolB family.</text>
</comment>
<dbReference type="PANTHER" id="PTHR36842:SF1">
    <property type="entry name" value="PROTEIN TOLB"/>
    <property type="match status" value="1"/>
</dbReference>
<feature type="transmembrane region" description="Helical" evidence="4">
    <location>
        <begin position="161"/>
        <end position="182"/>
    </location>
</feature>
<dbReference type="eggNOG" id="COG3710">
    <property type="taxonomic scope" value="Bacteria"/>
</dbReference>
<feature type="DNA-binding region" description="OmpR/PhoB-type" evidence="3">
    <location>
        <begin position="7"/>
        <end position="107"/>
    </location>
</feature>
<evidence type="ECO:0000259" key="5">
    <source>
        <dbReference type="PROSITE" id="PS51755"/>
    </source>
</evidence>
<keyword evidence="4" id="KW-1133">Transmembrane helix</keyword>
<sequence>MRQSTHSVRVAFGTFEADLSTGELWRGGFRIKLQGQPFRVLAELVQNAGQVVTREELQQRVWEPGTNVDFDHSLGTAVNKIREALGDNADNPRYVETLTRRGYRFIAPVTVLETAAAPATIDIATPPPPDLAPSVPTLPTSPTAMMSVQEVSRTPSTINRLWVAGAAIALILLIGVFCGFLIGRPAGAPQIPSLRQVTHSQRVLPGGDAMEVFPVTVTDGLHLFASVIRDGSVHLARITIAGGAGEPIVLPDEIAGPAIADISHDGSRLLVRSHASNQSEQPLFIVPSGGGSAQRIVRILAHDATWMPDDKKILYATGNQLLVAGPDGSEPVLFATLPGRAFWLRWSPDGKVLRFTLFDPIPHTQALWEMTVSNHTAHPVLSKWAEANGVCCGSWMSDGSFVFQAAQGPASDLWLLAPRSSNPVRLTDGPLTYQGPVAARSERTIFLTGVSTEGEVQQLKPGARDFAPVRNFYSDAHRLEQSRDGKWLAWVDTVGRLWRARSDGSEILQLSPGDLQVFNAHWSPDGSRMALMARKASGAWSIYQEFADGSDLQPLLESGSNTADPTWSPDGQTIVLGLAPDLLGKDAAPRTIQLLDLKSHRVTTLPGSDNLFSPRWAPDGRYIAALSLDQRQVKLYEVATKQWRVLSGRSAADPVWSADSHYLYADAFMDAGQPVYRVAVADGRIEELGGMDRLRSSEFSDMVLAGTLLDGTIVVRARSTTANLYALGLSTR</sequence>
<name>I3ZE68_TERRK</name>
<dbReference type="Pfam" id="PF00486">
    <property type="entry name" value="Trans_reg_C"/>
    <property type="match status" value="1"/>
</dbReference>
<dbReference type="InterPro" id="IPR011042">
    <property type="entry name" value="6-blade_b-propeller_TolB-like"/>
</dbReference>
<dbReference type="InterPro" id="IPR016032">
    <property type="entry name" value="Sig_transdc_resp-reg_C-effctor"/>
</dbReference>
<dbReference type="eggNOG" id="COG0823">
    <property type="taxonomic scope" value="Bacteria"/>
</dbReference>
<dbReference type="GO" id="GO:0000160">
    <property type="term" value="P:phosphorelay signal transduction system"/>
    <property type="evidence" value="ECO:0007669"/>
    <property type="project" value="InterPro"/>
</dbReference>
<gene>
    <name evidence="6" type="ordered locus">Terro_1226</name>
</gene>
<evidence type="ECO:0000313" key="7">
    <source>
        <dbReference type="Proteomes" id="UP000006056"/>
    </source>
</evidence>
<dbReference type="PROSITE" id="PS51755">
    <property type="entry name" value="OMPR_PHOB"/>
    <property type="match status" value="1"/>
</dbReference>
<dbReference type="InterPro" id="IPR011659">
    <property type="entry name" value="WD40"/>
</dbReference>
<keyword evidence="7" id="KW-1185">Reference proteome</keyword>
<keyword evidence="2 3" id="KW-0238">DNA-binding</keyword>
<dbReference type="KEGG" id="trs:Terro_1226"/>
<dbReference type="OrthoDB" id="100405at2"/>
<dbReference type="AlphaFoldDB" id="I3ZE68"/>
<dbReference type="SMART" id="SM00862">
    <property type="entry name" value="Trans_reg_C"/>
    <property type="match status" value="1"/>
</dbReference>